<evidence type="ECO:0008006" key="5">
    <source>
        <dbReference type="Google" id="ProtNLM"/>
    </source>
</evidence>
<dbReference type="AlphaFoldDB" id="A0A0C1ERD6"/>
<reference evidence="3 4" key="1">
    <citation type="journal article" date="2014" name="Mol. Biol. Evol.">
        <title>Massive expansion of Ubiquitination-related gene families within the Chlamydiae.</title>
        <authorList>
            <person name="Domman D."/>
            <person name="Collingro A."/>
            <person name="Lagkouvardos I."/>
            <person name="Gehre L."/>
            <person name="Weinmaier T."/>
            <person name="Rattei T."/>
            <person name="Subtil A."/>
            <person name="Horn M."/>
        </authorList>
    </citation>
    <scope>NUCLEOTIDE SEQUENCE [LARGE SCALE GENOMIC DNA]</scope>
    <source>
        <strain evidence="3 4">OEW1</strain>
    </source>
</reference>
<comment type="caution">
    <text evidence="3">The sequence shown here is derived from an EMBL/GenBank/DDBJ whole genome shotgun (WGS) entry which is preliminary data.</text>
</comment>
<dbReference type="Pfam" id="PF11019">
    <property type="entry name" value="DUF2608"/>
    <property type="match status" value="1"/>
</dbReference>
<organism evidence="3 4">
    <name type="scientific">Parachlamydia acanthamoebae</name>
    <dbReference type="NCBI Taxonomy" id="83552"/>
    <lineage>
        <taxon>Bacteria</taxon>
        <taxon>Pseudomonadati</taxon>
        <taxon>Chlamydiota</taxon>
        <taxon>Chlamydiia</taxon>
        <taxon>Parachlamydiales</taxon>
        <taxon>Parachlamydiaceae</taxon>
        <taxon>Parachlamydia</taxon>
    </lineage>
</organism>
<feature type="signal peptide" evidence="2">
    <location>
        <begin position="1"/>
        <end position="18"/>
    </location>
</feature>
<evidence type="ECO:0000313" key="3">
    <source>
        <dbReference type="EMBL" id="KIA78654.1"/>
    </source>
</evidence>
<proteinExistence type="predicted"/>
<accession>A0A0C1ERD6</accession>
<gene>
    <name evidence="3" type="ORF">DB43_DP00110</name>
</gene>
<dbReference type="PATRIC" id="fig|83552.4.peg.84"/>
<dbReference type="EMBL" id="JSAM01000010">
    <property type="protein sequence ID" value="KIA78654.1"/>
    <property type="molecule type" value="Genomic_DNA"/>
</dbReference>
<sequence>MRKFWLILLIVRSFLCHAQITTVYNMEEVFQHFSDADSKTWAIFDVDMVLIQPSNPAFQMANMKRFGAISKTIMKNIPVDKQMMFLSLMTTSCPSVLIDERTPQYLSNIIGKNIPTMALTAHLTGQFGGIENMGKWRIEGLKQLGIDFSKASPYPHTLVFDNLTAYRGNYSIYQDGILFVNGNAVSKGEVFVTFLEKAGKYPDKVIFIDDREDNLKSLENAIQQLEKPIEYQGLHFLGAQNYPSQRISEDEFELQWLKYASEVKELK</sequence>
<keyword evidence="1 2" id="KW-0732">Signal</keyword>
<dbReference type="OMA" id="DERTPQY"/>
<evidence type="ECO:0000256" key="2">
    <source>
        <dbReference type="SAM" id="SignalP"/>
    </source>
</evidence>
<evidence type="ECO:0000256" key="1">
    <source>
        <dbReference type="ARBA" id="ARBA00022729"/>
    </source>
</evidence>
<evidence type="ECO:0000313" key="4">
    <source>
        <dbReference type="Proteomes" id="UP000031307"/>
    </source>
</evidence>
<dbReference type="Proteomes" id="UP000031307">
    <property type="component" value="Unassembled WGS sequence"/>
</dbReference>
<dbReference type="InterPro" id="IPR022565">
    <property type="entry name" value="DUF2608"/>
</dbReference>
<feature type="chain" id="PRO_5002130859" description="DUF2608 domain-containing protein" evidence="2">
    <location>
        <begin position="19"/>
        <end position="267"/>
    </location>
</feature>
<dbReference type="RefSeq" id="WP_013924475.1">
    <property type="nucleotide sequence ID" value="NZ_JASBUT010000004.1"/>
</dbReference>
<protein>
    <recommendedName>
        <fullName evidence="5">DUF2608 domain-containing protein</fullName>
    </recommendedName>
</protein>
<name>A0A0C1ERD6_9BACT</name>